<dbReference type="CDD" id="cd10551">
    <property type="entry name" value="PsrB"/>
    <property type="match status" value="1"/>
</dbReference>
<dbReference type="PANTHER" id="PTHR42783">
    <property type="entry name" value="GLUTAMATE SYNTHASE [NADPH] SMALL CHAIN"/>
    <property type="match status" value="1"/>
</dbReference>
<sequence length="206" mass="23745">QVRNGREMHWMRIDRCFAGDLSDPEMVHQPVACQHCENAPCEQVCPVQATNHDDEGLNLMVYNRCIGTRYCSNNCPFKVRRFNFFNYTNDLPEIVQMAQNPDVTVRSRGVMEKCTYCIQRIKKAEIDAKNEGRELKDGDVVSACQQTCPADAIVFGNILDPESEVYKAKQNNRNYEMLIEYNLKTRTSFLAKIRNPNPEIEQLKVS</sequence>
<feature type="non-terminal residue" evidence="2">
    <location>
        <position position="1"/>
    </location>
</feature>
<dbReference type="PROSITE" id="PS51379">
    <property type="entry name" value="4FE4S_FER_2"/>
    <property type="match status" value="1"/>
</dbReference>
<accession>A0A7V5PNQ8</accession>
<dbReference type="SUPFAM" id="SSF54862">
    <property type="entry name" value="4Fe-4S ferredoxins"/>
    <property type="match status" value="1"/>
</dbReference>
<dbReference type="PANTHER" id="PTHR42783:SF3">
    <property type="entry name" value="GLUTAMATE SYNTHASE [NADPH] SMALL CHAIN-RELATED"/>
    <property type="match status" value="1"/>
</dbReference>
<protein>
    <submittedName>
        <fullName evidence="2">4Fe-4S dicluster domain-containing protein</fullName>
    </submittedName>
</protein>
<proteinExistence type="predicted"/>
<evidence type="ECO:0000259" key="1">
    <source>
        <dbReference type="PROSITE" id="PS51379"/>
    </source>
</evidence>
<reference evidence="2" key="1">
    <citation type="journal article" date="2020" name="mSystems">
        <title>Genome- and Community-Level Interaction Insights into Carbon Utilization and Element Cycling Functions of Hydrothermarchaeota in Hydrothermal Sediment.</title>
        <authorList>
            <person name="Zhou Z."/>
            <person name="Liu Y."/>
            <person name="Xu W."/>
            <person name="Pan J."/>
            <person name="Luo Z.H."/>
            <person name="Li M."/>
        </authorList>
    </citation>
    <scope>NUCLEOTIDE SEQUENCE [LARGE SCALE GENOMIC DNA]</scope>
    <source>
        <strain evidence="2">HyVt-527</strain>
    </source>
</reference>
<dbReference type="InterPro" id="IPR017896">
    <property type="entry name" value="4Fe4S_Fe-S-bd"/>
</dbReference>
<name>A0A7V5PNQ8_CALAY</name>
<dbReference type="AlphaFoldDB" id="A0A7V5PNQ8"/>
<comment type="caution">
    <text evidence="2">The sequence shown here is derived from an EMBL/GenBank/DDBJ whole genome shotgun (WGS) entry which is preliminary data.</text>
</comment>
<evidence type="ECO:0000313" key="2">
    <source>
        <dbReference type="EMBL" id="HHJ52474.1"/>
    </source>
</evidence>
<organism evidence="2">
    <name type="scientific">Caldithrix abyssi</name>
    <dbReference type="NCBI Taxonomy" id="187145"/>
    <lineage>
        <taxon>Bacteria</taxon>
        <taxon>Pseudomonadati</taxon>
        <taxon>Calditrichota</taxon>
        <taxon>Calditrichia</taxon>
        <taxon>Calditrichales</taxon>
        <taxon>Calditrichaceae</taxon>
        <taxon>Caldithrix</taxon>
    </lineage>
</organism>
<dbReference type="Gene3D" id="3.30.70.20">
    <property type="match status" value="2"/>
</dbReference>
<gene>
    <name evidence="2" type="ORF">ENJ89_04715</name>
</gene>
<feature type="domain" description="4Fe-4S ferredoxin-type" evidence="1">
    <location>
        <begin position="24"/>
        <end position="55"/>
    </location>
</feature>
<dbReference type="Pfam" id="PF13247">
    <property type="entry name" value="Fer4_11"/>
    <property type="match status" value="1"/>
</dbReference>
<dbReference type="EMBL" id="DROD01000319">
    <property type="protein sequence ID" value="HHJ52474.1"/>
    <property type="molecule type" value="Genomic_DNA"/>
</dbReference>
<dbReference type="Proteomes" id="UP000886124">
    <property type="component" value="Unassembled WGS sequence"/>
</dbReference>